<sequence length="235" mass="26991">MSFLVANVPPHKCYVRKEYLYDLEKGHGEFTEAIWISVKSIARRAIYIEALLPEYGALYDKLPLAAFVSDPETPSPDLPLDVIELWDCFSYDITVVEKFTLSGLRCKFLGKDKQWHHGEYMFTIDACEPDYDRPRLGLSETPDEHKSFNMIALDNGQYAAQPNNRVLWYEASMIPKETLTPDFKVSTKYFAVETDPSWSVGDTREWQYKTPEERNELPAIHSAPPDTKGSIELNP</sequence>
<evidence type="ECO:0000313" key="3">
    <source>
        <dbReference type="Proteomes" id="UP000007178"/>
    </source>
</evidence>
<dbReference type="EMBL" id="JQ245707">
    <property type="protein sequence ID" value="AEZ65621.1"/>
    <property type="molecule type" value="Genomic_DNA"/>
</dbReference>
<evidence type="ECO:0000313" key="2">
    <source>
        <dbReference type="EMBL" id="AEZ65621.1"/>
    </source>
</evidence>
<evidence type="ECO:0000256" key="1">
    <source>
        <dbReference type="SAM" id="MobiDB-lite"/>
    </source>
</evidence>
<name>H6WG76_9CAUD</name>
<proteinExistence type="predicted"/>
<protein>
    <submittedName>
        <fullName evidence="2">PurM</fullName>
    </submittedName>
</protein>
<dbReference type="RefSeq" id="YP_007006034.1">
    <property type="nucleotide sequence ID" value="NC_019516.2"/>
</dbReference>
<dbReference type="OrthoDB" id="7811at10239"/>
<dbReference type="KEGG" id="vg:73726260"/>
<keyword evidence="3" id="KW-1185">Reference proteome</keyword>
<feature type="region of interest" description="Disordered" evidence="1">
    <location>
        <begin position="203"/>
        <end position="235"/>
    </location>
</feature>
<accession>H6WG76</accession>
<dbReference type="GeneID" id="73726260"/>
<feature type="compositionally biased region" description="Basic and acidic residues" evidence="1">
    <location>
        <begin position="203"/>
        <end position="216"/>
    </location>
</feature>
<reference evidence="2 3" key="1">
    <citation type="journal article" date="2012" name="Proc. Natl. Acad. Sci. U.S.A.">
        <title>A novel lineage of myoviruses infecting cyanobacteria is widespread in the oceans.</title>
        <authorList>
            <person name="Sabehi G."/>
            <person name="Shaulov L."/>
            <person name="Silver D.H."/>
            <person name="Yanai I."/>
            <person name="Harel A."/>
            <person name="Lindell D."/>
        </authorList>
    </citation>
    <scope>NUCLEOTIDE SEQUENCE [LARGE SCALE GENOMIC DNA]</scope>
</reference>
<dbReference type="Proteomes" id="UP000007178">
    <property type="component" value="Segment"/>
</dbReference>
<organism evidence="2 3">
    <name type="scientific">Cyanophage S-TIM5</name>
    <dbReference type="NCBI Taxonomy" id="1137745"/>
    <lineage>
        <taxon>Viruses</taxon>
        <taxon>Duplodnaviria</taxon>
        <taxon>Heunggongvirae</taxon>
        <taxon>Uroviricota</taxon>
        <taxon>Caudoviricetes</taxon>
        <taxon>Aurunvirus</taxon>
        <taxon>Aurunvirus STIM5</taxon>
    </lineage>
</organism>